<proteinExistence type="predicted"/>
<evidence type="ECO:0000256" key="1">
    <source>
        <dbReference type="ARBA" id="ARBA00022475"/>
    </source>
</evidence>
<dbReference type="KEGG" id="azq:G3580_06080"/>
<dbReference type="InterPro" id="IPR003439">
    <property type="entry name" value="ABC_transporter-like_ATP-bd"/>
</dbReference>
<dbReference type="EMBL" id="CP048836">
    <property type="protein sequence ID" value="QID17249.1"/>
    <property type="molecule type" value="Genomic_DNA"/>
</dbReference>
<evidence type="ECO:0000256" key="2">
    <source>
        <dbReference type="ARBA" id="ARBA00022741"/>
    </source>
</evidence>
<evidence type="ECO:0000313" key="5">
    <source>
        <dbReference type="EMBL" id="QID17249.1"/>
    </source>
</evidence>
<dbReference type="Proteomes" id="UP000501991">
    <property type="component" value="Chromosome"/>
</dbReference>
<gene>
    <name evidence="5" type="ORF">G3580_06080</name>
</gene>
<evidence type="ECO:0000259" key="4">
    <source>
        <dbReference type="PROSITE" id="PS50893"/>
    </source>
</evidence>
<reference evidence="5 6" key="1">
    <citation type="submission" date="2020-02" db="EMBL/GenBank/DDBJ databases">
        <title>Nitrogenibacter mangrovi gen. nov., sp. nov. isolated from mangrove sediment, a denitrifying betaproteobacterium.</title>
        <authorList>
            <person name="Liao H."/>
            <person name="Tian Y."/>
        </authorList>
    </citation>
    <scope>NUCLEOTIDE SEQUENCE [LARGE SCALE GENOMIC DNA]</scope>
    <source>
        <strain evidence="5 6">M9-3-2</strain>
    </source>
</reference>
<dbReference type="Pfam" id="PF00005">
    <property type="entry name" value="ABC_tran"/>
    <property type="match status" value="1"/>
</dbReference>
<dbReference type="Gene3D" id="3.40.50.300">
    <property type="entry name" value="P-loop containing nucleotide triphosphate hydrolases"/>
    <property type="match status" value="1"/>
</dbReference>
<keyword evidence="6" id="KW-1185">Reference proteome</keyword>
<dbReference type="InterPro" id="IPR027417">
    <property type="entry name" value="P-loop_NTPase"/>
</dbReference>
<keyword evidence="1" id="KW-0472">Membrane</keyword>
<protein>
    <submittedName>
        <fullName evidence="5">ATP-binding cassette domain-containing protein</fullName>
    </submittedName>
</protein>
<sequence>MTASHPDLPTDTEAALRVVQVAVGPLQPTDFSIAPGRVTALSGPSGSGKSRLLRALADLDAHDGEVWLGPTCQSRTPAHQWRRRVMLVPADSQWWADTVGEHLPDPARVDWAPLGFEPAVADWQISRLSSGERQRLALLRAVAHGPQALLLDEPTANLDAETTRQVEQWLLELIRTHGWPTLWVSHDRAQVERVADHHLRIDGHTLAEVA</sequence>
<evidence type="ECO:0000313" key="6">
    <source>
        <dbReference type="Proteomes" id="UP000501991"/>
    </source>
</evidence>
<name>A0A6C1B2N8_9RHOO</name>
<dbReference type="PANTHER" id="PTHR43119">
    <property type="entry name" value="ABC TRANSPORT PROTEIN ATP-BINDING COMPONENT-RELATED"/>
    <property type="match status" value="1"/>
</dbReference>
<keyword evidence="1" id="KW-1003">Cell membrane</keyword>
<dbReference type="InterPro" id="IPR003593">
    <property type="entry name" value="AAA+_ATPase"/>
</dbReference>
<keyword evidence="3 5" id="KW-0067">ATP-binding</keyword>
<organism evidence="5 6">
    <name type="scientific">Nitrogeniibacter mangrovi</name>
    <dbReference type="NCBI Taxonomy" id="2016596"/>
    <lineage>
        <taxon>Bacteria</taxon>
        <taxon>Pseudomonadati</taxon>
        <taxon>Pseudomonadota</taxon>
        <taxon>Betaproteobacteria</taxon>
        <taxon>Rhodocyclales</taxon>
        <taxon>Zoogloeaceae</taxon>
        <taxon>Nitrogeniibacter</taxon>
    </lineage>
</organism>
<dbReference type="PANTHER" id="PTHR43119:SF1">
    <property type="entry name" value="ABC TRANSPORTER DOMAIN-CONTAINING PROTEIN"/>
    <property type="match status" value="1"/>
</dbReference>
<dbReference type="InterPro" id="IPR017871">
    <property type="entry name" value="ABC_transporter-like_CS"/>
</dbReference>
<evidence type="ECO:0000256" key="3">
    <source>
        <dbReference type="ARBA" id="ARBA00022840"/>
    </source>
</evidence>
<dbReference type="GO" id="GO:0016887">
    <property type="term" value="F:ATP hydrolysis activity"/>
    <property type="evidence" value="ECO:0007669"/>
    <property type="project" value="InterPro"/>
</dbReference>
<dbReference type="GO" id="GO:0005524">
    <property type="term" value="F:ATP binding"/>
    <property type="evidence" value="ECO:0007669"/>
    <property type="project" value="UniProtKB-KW"/>
</dbReference>
<dbReference type="PROSITE" id="PS00211">
    <property type="entry name" value="ABC_TRANSPORTER_1"/>
    <property type="match status" value="1"/>
</dbReference>
<keyword evidence="2" id="KW-0547">Nucleotide-binding</keyword>
<feature type="domain" description="ABC transporter" evidence="4">
    <location>
        <begin position="10"/>
        <end position="209"/>
    </location>
</feature>
<dbReference type="PROSITE" id="PS50893">
    <property type="entry name" value="ABC_TRANSPORTER_2"/>
    <property type="match status" value="1"/>
</dbReference>
<accession>A0A6C1B2N8</accession>
<dbReference type="RefSeq" id="WP_173764414.1">
    <property type="nucleotide sequence ID" value="NZ_CP048836.1"/>
</dbReference>
<dbReference type="SMART" id="SM00382">
    <property type="entry name" value="AAA"/>
    <property type="match status" value="1"/>
</dbReference>
<dbReference type="AlphaFoldDB" id="A0A6C1B2N8"/>
<dbReference type="SUPFAM" id="SSF52540">
    <property type="entry name" value="P-loop containing nucleoside triphosphate hydrolases"/>
    <property type="match status" value="1"/>
</dbReference>